<evidence type="ECO:0000259" key="2">
    <source>
        <dbReference type="Pfam" id="PF05378"/>
    </source>
</evidence>
<dbReference type="OrthoDB" id="9759608at2"/>
<organism evidence="4 5">
    <name type="scientific">Lichenibacterium ramalinae</name>
    <dbReference type="NCBI Taxonomy" id="2316527"/>
    <lineage>
        <taxon>Bacteria</taxon>
        <taxon>Pseudomonadati</taxon>
        <taxon>Pseudomonadota</taxon>
        <taxon>Alphaproteobacteria</taxon>
        <taxon>Hyphomicrobiales</taxon>
        <taxon>Lichenihabitantaceae</taxon>
        <taxon>Lichenibacterium</taxon>
    </lineage>
</organism>
<gene>
    <name evidence="4" type="ORF">D3272_25950</name>
</gene>
<dbReference type="RefSeq" id="WP_129222146.1">
    <property type="nucleotide sequence ID" value="NZ_QYBC01000039.1"/>
</dbReference>
<keyword evidence="5" id="KW-1185">Reference proteome</keyword>
<dbReference type="PANTHER" id="PTHR11365">
    <property type="entry name" value="5-OXOPROLINASE RELATED"/>
    <property type="match status" value="1"/>
</dbReference>
<dbReference type="InterPro" id="IPR043129">
    <property type="entry name" value="ATPase_NBD"/>
</dbReference>
<dbReference type="InterPro" id="IPR002821">
    <property type="entry name" value="Hydantoinase_A"/>
</dbReference>
<proteinExistence type="predicted"/>
<dbReference type="GO" id="GO:0006749">
    <property type="term" value="P:glutathione metabolic process"/>
    <property type="evidence" value="ECO:0007669"/>
    <property type="project" value="TreeGrafter"/>
</dbReference>
<feature type="domain" description="Acetophenone carboxylase-like C-terminal" evidence="3">
    <location>
        <begin position="509"/>
        <end position="671"/>
    </location>
</feature>
<evidence type="ECO:0000313" key="4">
    <source>
        <dbReference type="EMBL" id="RYB01460.1"/>
    </source>
</evidence>
<name>A0A4Q2R7R5_9HYPH</name>
<accession>A0A4Q2R7R5</accession>
<dbReference type="PANTHER" id="PTHR11365:SF23">
    <property type="entry name" value="HYPOTHETICAL 5-OXOPROLINASE (EUROFUNG)-RELATED"/>
    <property type="match status" value="1"/>
</dbReference>
<dbReference type="Pfam" id="PF01968">
    <property type="entry name" value="Hydantoinase_A"/>
    <property type="match status" value="1"/>
</dbReference>
<evidence type="ECO:0000259" key="1">
    <source>
        <dbReference type="Pfam" id="PF01968"/>
    </source>
</evidence>
<feature type="domain" description="Hydantoinase/oxoprolinase N-terminal" evidence="2">
    <location>
        <begin position="3"/>
        <end position="183"/>
    </location>
</feature>
<dbReference type="InterPro" id="IPR008040">
    <property type="entry name" value="Hydant_A_N"/>
</dbReference>
<dbReference type="GO" id="GO:0005829">
    <property type="term" value="C:cytosol"/>
    <property type="evidence" value="ECO:0007669"/>
    <property type="project" value="TreeGrafter"/>
</dbReference>
<dbReference type="Pfam" id="PF05378">
    <property type="entry name" value="Hydant_A_N"/>
    <property type="match status" value="1"/>
</dbReference>
<dbReference type="Pfam" id="PF19278">
    <property type="entry name" value="Hydant_A_C"/>
    <property type="match status" value="1"/>
</dbReference>
<evidence type="ECO:0000259" key="3">
    <source>
        <dbReference type="Pfam" id="PF19278"/>
    </source>
</evidence>
<dbReference type="SUPFAM" id="SSF53067">
    <property type="entry name" value="Actin-like ATPase domain"/>
    <property type="match status" value="1"/>
</dbReference>
<dbReference type="AlphaFoldDB" id="A0A4Q2R7R5"/>
<protein>
    <submittedName>
        <fullName evidence="4">Hydantoinase/oxoprolinase family protein</fullName>
    </submittedName>
</protein>
<dbReference type="EMBL" id="QYBC01000039">
    <property type="protein sequence ID" value="RYB01460.1"/>
    <property type="molecule type" value="Genomic_DNA"/>
</dbReference>
<dbReference type="InterPro" id="IPR045079">
    <property type="entry name" value="Oxoprolinase-like"/>
</dbReference>
<comment type="caution">
    <text evidence="4">The sequence shown here is derived from an EMBL/GenBank/DDBJ whole genome shotgun (WGS) entry which is preliminary data.</text>
</comment>
<feature type="domain" description="Hydantoinase A/oxoprolinase" evidence="1">
    <location>
        <begin position="205"/>
        <end position="491"/>
    </location>
</feature>
<dbReference type="InterPro" id="IPR049517">
    <property type="entry name" value="ACX-like_C"/>
</dbReference>
<reference evidence="4 5" key="1">
    <citation type="submission" date="2018-09" db="EMBL/GenBank/DDBJ databases">
        <authorList>
            <person name="Grouzdev D.S."/>
            <person name="Krutkina M.S."/>
        </authorList>
    </citation>
    <scope>NUCLEOTIDE SEQUENCE [LARGE SCALE GENOMIC DNA]</scope>
    <source>
        <strain evidence="4 5">RmlP001</strain>
    </source>
</reference>
<dbReference type="GO" id="GO:0017168">
    <property type="term" value="F:5-oxoprolinase (ATP-hydrolyzing) activity"/>
    <property type="evidence" value="ECO:0007669"/>
    <property type="project" value="TreeGrafter"/>
</dbReference>
<sequence length="680" mass="72629">MKRIGIDVGGTFTDVVLIDDATGRVWSTKVPTTPRDRVVGALEGFRKILDVSQSHSGEIGFLGHGTTMATNMVVEGKGAPTALVTTRGFRDILELRRASRHDRADLYDLSFANPRPLVERRWRLEVTERLRFDGAVETPLDLGQVRDLAAQIAASDVEAVAVVFLHAHVNPAHERAAVEELRRLLPDRFVCASHEVNPEPMEYERASSTVINAMLGPVCGRYIRRLGGALEEHGFRGTLMFMQSNGGLAAPALVADRPLVLLESGPAGGVSAAIRTCERSEIPNAILGDMGGTTFDVSLIRDYRPEVRGKSLLHSYVVRSPTIDIDSVGAGGGSIAWIDAGGGLRIGPESAGADPGPACYGRGGTEPTVTDCNLVLGYVDAGSFLGGEFRLDEAAAHRAVEERLAKPLGLSVQDAAQAVRAIANALMAQAIRIMTVERGYDPREFSYICYGGAGPVHALDLAEAMGIGRVIIPPLPGLFSAFGMTVADQQYDYQASLERTLADLRDGAVAASFADLETLGTAEMRRAGLDPGAVRTVRRADCRYVGQPDVITVDLAEGPDDPRDAIGRAFEEAHLRLWNFTSPDKAIVIANVRIQLVAPTGWRGQAAPVAASAPAVAGRRRVRFAEGDADLDVFQRAAIPVGGRIQGPSVIEEPSTCIVLKASQTAVVDRNMNLVIELAA</sequence>
<reference evidence="4 5" key="2">
    <citation type="submission" date="2019-02" db="EMBL/GenBank/DDBJ databases">
        <title>'Lichenibacterium ramalinii' gen. nov. sp. nov., 'Lichenibacterium minor' gen. nov. sp. nov.</title>
        <authorList>
            <person name="Pankratov T."/>
        </authorList>
    </citation>
    <scope>NUCLEOTIDE SEQUENCE [LARGE SCALE GENOMIC DNA]</scope>
    <source>
        <strain evidence="4 5">RmlP001</strain>
    </source>
</reference>
<dbReference type="Proteomes" id="UP000289411">
    <property type="component" value="Unassembled WGS sequence"/>
</dbReference>
<evidence type="ECO:0000313" key="5">
    <source>
        <dbReference type="Proteomes" id="UP000289411"/>
    </source>
</evidence>